<evidence type="ECO:0000313" key="13">
    <source>
        <dbReference type="Proteomes" id="UP000596661"/>
    </source>
</evidence>
<dbReference type="InterPro" id="IPR044214">
    <property type="entry name" value="EDS1-like"/>
</dbReference>
<proteinExistence type="predicted"/>
<reference evidence="11" key="3">
    <citation type="submission" date="2021-03" db="UniProtKB">
        <authorList>
            <consortium name="EnsemblPlants"/>
        </authorList>
    </citation>
    <scope>IDENTIFICATION</scope>
</reference>
<reference evidence="10 12" key="2">
    <citation type="journal article" date="2020" name="bioRxiv">
        <title>Sequence and annotation of 42 cannabis genomes reveals extensive copy number variation in cannabinoid synthesis and pathogen resistance genes.</title>
        <authorList>
            <person name="Mckernan K.J."/>
            <person name="Helbert Y."/>
            <person name="Kane L.T."/>
            <person name="Ebling H."/>
            <person name="Zhang L."/>
            <person name="Liu B."/>
            <person name="Eaton Z."/>
            <person name="Mclaughlin S."/>
            <person name="Kingan S."/>
            <person name="Baybayan P."/>
            <person name="Concepcion G."/>
            <person name="Jordan M."/>
            <person name="Riva A."/>
            <person name="Barbazuk W."/>
            <person name="Harkins T."/>
        </authorList>
    </citation>
    <scope>NUCLEOTIDE SEQUENCE [LARGE SCALE GENOMIC DNA]</scope>
    <source>
        <strain evidence="12">cv. Jamaican Lion 4</strain>
        <strain evidence="10">Mother</strain>
        <tissue evidence="10">Leaf</tissue>
    </source>
</reference>
<sequence>MMANAKPETLLAKNELIKRALSEAMKAHKSPEKQFLRKASSSPSDSEVIYSFPGSWSVTSWYGNRTRPFGEKEINLQLFPSMRSIGNEEKALVNEAFESRFQSILAKSDLKDKVKNAARENKKIVFTGHSSGGPIAVLATIWLLEENRKQNIKISTPPLCVTFGSPLVGSHIFAHALRRENWSDYFIHFVSIFDIAPRVFLAPLPTKEEEFKTILKSLSGQSQGAPNALVQDYFVEVMRNVLTLTSHVACKLMESTNLLLETVTSFIELSPYRPFGVYAFFNGQEKLITLDNSNAVLQLLFYTCQPSVEAEVLEIAKRSLADHYAYESTLQTYHKDCFSVGEPRSDTYEIDTVNKAADAFALSTSGRLCLLAAGEAEVRKKTNLKKTVESKVREMEKALENIERYKNECELHKLGYYDSFKLQKRQEDFKANIQRLVLAGIWDEILELLKGYKLPDEFEGQAKWIELGTQHRRLVEPLDIANYYRHLKNEDTGPYMAGGRPKRYKYPQRWYEHDKQTREGDCGESCFWAEVEELCTHGNEDDKAKKIQERVLQWKKDNVIGKDVFLSNSTFVKWWNTLKPEIRSDAIRQLVHGSE</sequence>
<evidence type="ECO:0000256" key="7">
    <source>
        <dbReference type="SAM" id="Coils"/>
    </source>
</evidence>
<accession>A0A7J6E2N2</accession>
<dbReference type="GO" id="GO:0005737">
    <property type="term" value="C:cytoplasm"/>
    <property type="evidence" value="ECO:0007669"/>
    <property type="project" value="UniProtKB-SubCell"/>
</dbReference>
<feature type="domain" description="Fungal lipase-type" evidence="8">
    <location>
        <begin position="87"/>
        <end position="201"/>
    </location>
</feature>
<keyword evidence="7" id="KW-0175">Coiled coil</keyword>
<reference evidence="11 13" key="1">
    <citation type="submission" date="2018-11" db="EMBL/GenBank/DDBJ databases">
        <authorList>
            <person name="Grassa J C."/>
        </authorList>
    </citation>
    <scope>NUCLEOTIDE SEQUENCE [LARGE SCALE GENOMIC DNA]</scope>
</reference>
<keyword evidence="13" id="KW-1185">Reference proteome</keyword>
<organism evidence="10 12">
    <name type="scientific">Cannabis sativa</name>
    <name type="common">Hemp</name>
    <name type="synonym">Marijuana</name>
    <dbReference type="NCBI Taxonomy" id="3483"/>
    <lineage>
        <taxon>Eukaryota</taxon>
        <taxon>Viridiplantae</taxon>
        <taxon>Streptophyta</taxon>
        <taxon>Embryophyta</taxon>
        <taxon>Tracheophyta</taxon>
        <taxon>Spermatophyta</taxon>
        <taxon>Magnoliopsida</taxon>
        <taxon>eudicotyledons</taxon>
        <taxon>Gunneridae</taxon>
        <taxon>Pentapetalae</taxon>
        <taxon>rosids</taxon>
        <taxon>fabids</taxon>
        <taxon>Rosales</taxon>
        <taxon>Cannabaceae</taxon>
        <taxon>Cannabis</taxon>
    </lineage>
</organism>
<dbReference type="GO" id="GO:0005634">
    <property type="term" value="C:nucleus"/>
    <property type="evidence" value="ECO:0007669"/>
    <property type="project" value="UniProtKB-SubCell"/>
</dbReference>
<keyword evidence="6" id="KW-0539">Nucleus</keyword>
<dbReference type="Gene3D" id="3.40.50.1820">
    <property type="entry name" value="alpha/beta hydrolase"/>
    <property type="match status" value="1"/>
</dbReference>
<dbReference type="InterPro" id="IPR041266">
    <property type="entry name" value="EDS1_EP"/>
</dbReference>
<evidence type="ECO:0000256" key="1">
    <source>
        <dbReference type="ARBA" id="ARBA00004123"/>
    </source>
</evidence>
<dbReference type="OMA" id="ESCFWAV"/>
<evidence type="ECO:0000259" key="9">
    <source>
        <dbReference type="Pfam" id="PF18117"/>
    </source>
</evidence>
<dbReference type="Proteomes" id="UP000525078">
    <property type="component" value="Unassembled WGS sequence"/>
</dbReference>
<dbReference type="Proteomes" id="UP000596661">
    <property type="component" value="Chromosome 3"/>
</dbReference>
<dbReference type="Pfam" id="PF01764">
    <property type="entry name" value="Lipase_3"/>
    <property type="match status" value="1"/>
</dbReference>
<dbReference type="SUPFAM" id="SSF53474">
    <property type="entry name" value="alpha/beta-Hydrolases"/>
    <property type="match status" value="1"/>
</dbReference>
<dbReference type="GO" id="GO:0006629">
    <property type="term" value="P:lipid metabolic process"/>
    <property type="evidence" value="ECO:0007669"/>
    <property type="project" value="InterPro"/>
</dbReference>
<keyword evidence="3" id="KW-0963">Cytoplasm</keyword>
<dbReference type="EMBL" id="JAATIP010000312">
    <property type="protein sequence ID" value="KAF4352556.1"/>
    <property type="molecule type" value="Genomic_DNA"/>
</dbReference>
<name>A0A7J6E2N2_CANSA</name>
<dbReference type="PANTHER" id="PTHR47090">
    <property type="entry name" value="PROTEIN EDS1-RELATED"/>
    <property type="match status" value="1"/>
</dbReference>
<keyword evidence="5" id="KW-0611">Plant defense</keyword>
<protein>
    <recommendedName>
        <fullName evidence="14">Protein EDS1L-like</fullName>
    </recommendedName>
</protein>
<evidence type="ECO:0000259" key="8">
    <source>
        <dbReference type="Pfam" id="PF01764"/>
    </source>
</evidence>
<evidence type="ECO:0000256" key="3">
    <source>
        <dbReference type="ARBA" id="ARBA00022490"/>
    </source>
</evidence>
<dbReference type="Pfam" id="PF18117">
    <property type="entry name" value="EDS1_EP"/>
    <property type="match status" value="1"/>
</dbReference>
<evidence type="ECO:0000256" key="6">
    <source>
        <dbReference type="ARBA" id="ARBA00023242"/>
    </source>
</evidence>
<evidence type="ECO:0000256" key="5">
    <source>
        <dbReference type="ARBA" id="ARBA00022821"/>
    </source>
</evidence>
<dbReference type="InterPro" id="IPR002921">
    <property type="entry name" value="Fungal_lipase-type"/>
</dbReference>
<gene>
    <name evidence="10" type="ORF">F8388_012252</name>
</gene>
<evidence type="ECO:0000313" key="12">
    <source>
        <dbReference type="Proteomes" id="UP000525078"/>
    </source>
</evidence>
<dbReference type="EnsemblPlants" id="evm.model.03.1683">
    <property type="protein sequence ID" value="cds.evm.model.03.1683"/>
    <property type="gene ID" value="evm.TU.03.1683"/>
</dbReference>
<dbReference type="GO" id="GO:0016787">
    <property type="term" value="F:hydrolase activity"/>
    <property type="evidence" value="ECO:0007669"/>
    <property type="project" value="UniProtKB-KW"/>
</dbReference>
<dbReference type="GO" id="GO:0006952">
    <property type="term" value="P:defense response"/>
    <property type="evidence" value="ECO:0007669"/>
    <property type="project" value="UniProtKB-KW"/>
</dbReference>
<dbReference type="EMBL" id="UZAU01000330">
    <property type="status" value="NOT_ANNOTATED_CDS"/>
    <property type="molecule type" value="Genomic_DNA"/>
</dbReference>
<keyword evidence="4" id="KW-0378">Hydrolase</keyword>
<accession>A0A803P699</accession>
<dbReference type="InterPro" id="IPR029058">
    <property type="entry name" value="AB_hydrolase_fold"/>
</dbReference>
<evidence type="ECO:0000313" key="11">
    <source>
        <dbReference type="EnsemblPlants" id="cds.evm.model.03.1683"/>
    </source>
</evidence>
<comment type="subcellular location">
    <subcellularLocation>
        <location evidence="2">Cytoplasm</location>
    </subcellularLocation>
    <subcellularLocation>
        <location evidence="1">Nucleus</location>
    </subcellularLocation>
</comment>
<dbReference type="Gramene" id="evm.model.03.1683">
    <property type="protein sequence ID" value="cds.evm.model.03.1683"/>
    <property type="gene ID" value="evm.TU.03.1683"/>
</dbReference>
<evidence type="ECO:0008006" key="14">
    <source>
        <dbReference type="Google" id="ProtNLM"/>
    </source>
</evidence>
<dbReference type="PANTHER" id="PTHR47090:SF2">
    <property type="entry name" value="PROTEIN EDS1-RELATED"/>
    <property type="match status" value="1"/>
</dbReference>
<dbReference type="AlphaFoldDB" id="A0A7J6E2N2"/>
<feature type="coiled-coil region" evidence="7">
    <location>
        <begin position="381"/>
        <end position="415"/>
    </location>
</feature>
<evidence type="ECO:0000256" key="4">
    <source>
        <dbReference type="ARBA" id="ARBA00022801"/>
    </source>
</evidence>
<evidence type="ECO:0000313" key="10">
    <source>
        <dbReference type="EMBL" id="KAF4352556.1"/>
    </source>
</evidence>
<dbReference type="OrthoDB" id="426718at2759"/>
<evidence type="ECO:0000256" key="2">
    <source>
        <dbReference type="ARBA" id="ARBA00004496"/>
    </source>
</evidence>
<feature type="domain" description="EDS1 EP" evidence="9">
    <location>
        <begin position="401"/>
        <end position="584"/>
    </location>
</feature>